<sequence>MSGSREDRSKSPDPPVGNEWNLRRTNNPEHERSHFSGSTSRHRTSSTSKLSNNVQPTPPGPSAIENSRAKSSSTSSSSRKSKEEKRSGPSDECEGEDEDSTGISLEGYEELSATEGKDQSFSTDMRRGSRKVTGSGEMIDERDDTIKYLETELAKSRAETDKLRGRIKERRETYREMGEQYGEAKKSRDAAEKSVRELQQRNGDLERAHIRVKEALEGHKRHITELNRDYGEVQEAMKGQNEQITELTKTISLFGGRSSTTTRDDDYFEGEFSKLAGAIQQWIMRCFRGPSDVKFQDLPQTVQDSLRDTIFNDGSHEPEIKLKEIEAVVVHQLTRAFFGRSPFSLPWDEHLYRSFHNVFELLRGTDLETRKWHAQTVDMILNDSRYEECFSRGVEKVTKDLGGLLHIRVTGGANREKELFTIVEQAGRLSEEINRQVALFQLHRIDLAIPYDPEVMEDRSGLLDDEEKEQHGKNRGIVVQKVLFPVVLRYGFDDEGKFLRIPVVVRKGTVVVMRPTEDGAESHVD</sequence>
<accession>A0ABR3G8P0</accession>
<gene>
    <name evidence="3" type="ORF">Q9L58_009173</name>
</gene>
<evidence type="ECO:0000256" key="1">
    <source>
        <dbReference type="SAM" id="Coils"/>
    </source>
</evidence>
<feature type="coiled-coil region" evidence="1">
    <location>
        <begin position="181"/>
        <end position="243"/>
    </location>
</feature>
<evidence type="ECO:0000256" key="2">
    <source>
        <dbReference type="SAM" id="MobiDB-lite"/>
    </source>
</evidence>
<name>A0ABR3G8P0_9PEZI</name>
<feature type="compositionally biased region" description="Basic and acidic residues" evidence="2">
    <location>
        <begin position="80"/>
        <end position="89"/>
    </location>
</feature>
<protein>
    <submittedName>
        <fullName evidence="3">Uncharacterized protein</fullName>
    </submittedName>
</protein>
<proteinExistence type="predicted"/>
<evidence type="ECO:0000313" key="3">
    <source>
        <dbReference type="EMBL" id="KAL0631946.1"/>
    </source>
</evidence>
<comment type="caution">
    <text evidence="3">The sequence shown here is derived from an EMBL/GenBank/DDBJ whole genome shotgun (WGS) entry which is preliminary data.</text>
</comment>
<dbReference type="Proteomes" id="UP001447188">
    <property type="component" value="Unassembled WGS sequence"/>
</dbReference>
<feature type="compositionally biased region" description="Acidic residues" evidence="2">
    <location>
        <begin position="91"/>
        <end position="100"/>
    </location>
</feature>
<feature type="compositionally biased region" description="Low complexity" evidence="2">
    <location>
        <begin position="65"/>
        <end position="78"/>
    </location>
</feature>
<feature type="region of interest" description="Disordered" evidence="2">
    <location>
        <begin position="1"/>
        <end position="138"/>
    </location>
</feature>
<feature type="compositionally biased region" description="Basic and acidic residues" evidence="2">
    <location>
        <begin position="1"/>
        <end position="11"/>
    </location>
</feature>
<dbReference type="SUPFAM" id="SSF57997">
    <property type="entry name" value="Tropomyosin"/>
    <property type="match status" value="1"/>
</dbReference>
<keyword evidence="1" id="KW-0175">Coiled coil</keyword>
<dbReference type="Gene3D" id="1.10.287.1490">
    <property type="match status" value="1"/>
</dbReference>
<keyword evidence="4" id="KW-1185">Reference proteome</keyword>
<evidence type="ECO:0000313" key="4">
    <source>
        <dbReference type="Proteomes" id="UP001447188"/>
    </source>
</evidence>
<organism evidence="3 4">
    <name type="scientific">Discina gigas</name>
    <dbReference type="NCBI Taxonomy" id="1032678"/>
    <lineage>
        <taxon>Eukaryota</taxon>
        <taxon>Fungi</taxon>
        <taxon>Dikarya</taxon>
        <taxon>Ascomycota</taxon>
        <taxon>Pezizomycotina</taxon>
        <taxon>Pezizomycetes</taxon>
        <taxon>Pezizales</taxon>
        <taxon>Discinaceae</taxon>
        <taxon>Discina</taxon>
    </lineage>
</organism>
<dbReference type="EMBL" id="JBBBZM010000198">
    <property type="protein sequence ID" value="KAL0631946.1"/>
    <property type="molecule type" value="Genomic_DNA"/>
</dbReference>
<reference evidence="3 4" key="1">
    <citation type="submission" date="2024-02" db="EMBL/GenBank/DDBJ databases">
        <title>Discinaceae phylogenomics.</title>
        <authorList>
            <person name="Dirks A.C."/>
            <person name="James T.Y."/>
        </authorList>
    </citation>
    <scope>NUCLEOTIDE SEQUENCE [LARGE SCALE GENOMIC DNA]</scope>
    <source>
        <strain evidence="3 4">ACD0624</strain>
    </source>
</reference>